<name>A0A380S7G7_FIBSU</name>
<evidence type="ECO:0000313" key="3">
    <source>
        <dbReference type="Proteomes" id="UP000255423"/>
    </source>
</evidence>
<dbReference type="Proteomes" id="UP000255423">
    <property type="component" value="Unassembled WGS sequence"/>
</dbReference>
<dbReference type="EMBL" id="UHJL01000004">
    <property type="protein sequence ID" value="SUQ25802.1"/>
    <property type="molecule type" value="Genomic_DNA"/>
</dbReference>
<accession>A0A380S7G7</accession>
<dbReference type="InterPro" id="IPR002716">
    <property type="entry name" value="PIN_dom"/>
</dbReference>
<protein>
    <submittedName>
        <fullName evidence="2">PIN domain-containing protein</fullName>
    </submittedName>
</protein>
<feature type="domain" description="PIN" evidence="1">
    <location>
        <begin position="28"/>
        <end position="126"/>
    </location>
</feature>
<dbReference type="InterPro" id="IPR029060">
    <property type="entry name" value="PIN-like_dom_sf"/>
</dbReference>
<dbReference type="RefSeq" id="WP_088661226.1">
    <property type="nucleotide sequence ID" value="NZ_UHJL01000004.1"/>
</dbReference>
<organism evidence="2 3">
    <name type="scientific">Fibrobacter succinogenes</name>
    <name type="common">Bacteroides succinogenes</name>
    <dbReference type="NCBI Taxonomy" id="833"/>
    <lineage>
        <taxon>Bacteria</taxon>
        <taxon>Pseudomonadati</taxon>
        <taxon>Fibrobacterota</taxon>
        <taxon>Fibrobacteria</taxon>
        <taxon>Fibrobacterales</taxon>
        <taxon>Fibrobacteraceae</taxon>
        <taxon>Fibrobacter</taxon>
    </lineage>
</organism>
<evidence type="ECO:0000313" key="2">
    <source>
        <dbReference type="EMBL" id="SUQ25802.1"/>
    </source>
</evidence>
<gene>
    <name evidence="2" type="ORF">SAMN05661053_2596</name>
</gene>
<reference evidence="2 3" key="1">
    <citation type="submission" date="2017-08" db="EMBL/GenBank/DDBJ databases">
        <authorList>
            <person name="de Groot N.N."/>
        </authorList>
    </citation>
    <scope>NUCLEOTIDE SEQUENCE [LARGE SCALE GENOMIC DNA]</scope>
    <source>
        <strain evidence="2 3">HM2</strain>
    </source>
</reference>
<evidence type="ECO:0000259" key="1">
    <source>
        <dbReference type="Pfam" id="PF01850"/>
    </source>
</evidence>
<dbReference type="AlphaFoldDB" id="A0A380S7G7"/>
<dbReference type="SUPFAM" id="SSF88723">
    <property type="entry name" value="PIN domain-like"/>
    <property type="match status" value="1"/>
</dbReference>
<sequence length="151" mass="17271">MKVYLDNCCFNRPYDNQSYLTISIETLAKLQIQALIKAEKLMLASSFILEYENFCNPYPDRKAAIQQFLDENVVDYVGRNLSDQVVLNAKKIMATGVKMKDACHIACAEMMNCDYLLSTDKRMLKYKSESMELLNPIEFIDLVSGGLENDN</sequence>
<proteinExistence type="predicted"/>
<dbReference type="Pfam" id="PF01850">
    <property type="entry name" value="PIN"/>
    <property type="match status" value="1"/>
</dbReference>